<dbReference type="Gene3D" id="3.40.50.720">
    <property type="entry name" value="NAD(P)-binding Rossmann-like Domain"/>
    <property type="match status" value="1"/>
</dbReference>
<accession>A0A3S3A350</accession>
<comment type="caution">
    <text evidence="3">The sequence shown here is derived from an EMBL/GenBank/DDBJ whole genome shotgun (WGS) entry which is preliminary data.</text>
</comment>
<dbReference type="Pfam" id="PF16884">
    <property type="entry name" value="ADH_N_2"/>
    <property type="match status" value="1"/>
</dbReference>
<gene>
    <name evidence="3" type="ORF">EF834_15840</name>
</gene>
<dbReference type="InterPro" id="IPR013149">
    <property type="entry name" value="ADH-like_C"/>
</dbReference>
<dbReference type="Gene3D" id="3.90.180.10">
    <property type="entry name" value="Medium-chain alcohol dehydrogenases, catalytic domain"/>
    <property type="match status" value="1"/>
</dbReference>
<reference evidence="3 4" key="1">
    <citation type="submission" date="2018-11" db="EMBL/GenBank/DDBJ databases">
        <title>Rhodococcus spongicola sp. nov. and Rhodococcus xishaensis sp. nov. from marine sponges.</title>
        <authorList>
            <person name="Li L."/>
            <person name="Lin H.W."/>
        </authorList>
    </citation>
    <scope>NUCLEOTIDE SEQUENCE [LARGE SCALE GENOMIC DNA]</scope>
    <source>
        <strain evidence="3 4">LHW50502</strain>
    </source>
</reference>
<dbReference type="InterPro" id="IPR011032">
    <property type="entry name" value="GroES-like_sf"/>
</dbReference>
<dbReference type="PANTHER" id="PTHR43205:SF7">
    <property type="entry name" value="PROSTAGLANDIN REDUCTASE 1"/>
    <property type="match status" value="1"/>
</dbReference>
<dbReference type="OrthoDB" id="9805663at2"/>
<dbReference type="PANTHER" id="PTHR43205">
    <property type="entry name" value="PROSTAGLANDIN REDUCTASE"/>
    <property type="match status" value="1"/>
</dbReference>
<dbReference type="InterPro" id="IPR045010">
    <property type="entry name" value="MDR_fam"/>
</dbReference>
<dbReference type="Proteomes" id="UP000284333">
    <property type="component" value="Unassembled WGS sequence"/>
</dbReference>
<proteinExistence type="predicted"/>
<dbReference type="InterPro" id="IPR020843">
    <property type="entry name" value="ER"/>
</dbReference>
<evidence type="ECO:0000256" key="1">
    <source>
        <dbReference type="ARBA" id="ARBA00023002"/>
    </source>
</evidence>
<organism evidence="3 4">
    <name type="scientific">Rhodococcus spongiicola</name>
    <dbReference type="NCBI Taxonomy" id="2487352"/>
    <lineage>
        <taxon>Bacteria</taxon>
        <taxon>Bacillati</taxon>
        <taxon>Actinomycetota</taxon>
        <taxon>Actinomycetes</taxon>
        <taxon>Mycobacteriales</taxon>
        <taxon>Nocardiaceae</taxon>
        <taxon>Rhodococcus</taxon>
    </lineage>
</organism>
<dbReference type="Pfam" id="PF00107">
    <property type="entry name" value="ADH_zinc_N"/>
    <property type="match status" value="1"/>
</dbReference>
<dbReference type="SMART" id="SM00829">
    <property type="entry name" value="PKS_ER"/>
    <property type="match status" value="1"/>
</dbReference>
<dbReference type="GO" id="GO:0016628">
    <property type="term" value="F:oxidoreductase activity, acting on the CH-CH group of donors, NAD or NADP as acceptor"/>
    <property type="evidence" value="ECO:0007669"/>
    <property type="project" value="InterPro"/>
</dbReference>
<dbReference type="SUPFAM" id="SSF50129">
    <property type="entry name" value="GroES-like"/>
    <property type="match status" value="1"/>
</dbReference>
<keyword evidence="1" id="KW-0560">Oxidoreductase</keyword>
<evidence type="ECO:0000259" key="2">
    <source>
        <dbReference type="SMART" id="SM00829"/>
    </source>
</evidence>
<dbReference type="EMBL" id="RKLN01000006">
    <property type="protein sequence ID" value="RVW01022.1"/>
    <property type="molecule type" value="Genomic_DNA"/>
</dbReference>
<evidence type="ECO:0000313" key="3">
    <source>
        <dbReference type="EMBL" id="RVW01022.1"/>
    </source>
</evidence>
<evidence type="ECO:0000313" key="4">
    <source>
        <dbReference type="Proteomes" id="UP000284333"/>
    </source>
</evidence>
<dbReference type="CDD" id="cd05288">
    <property type="entry name" value="PGDH"/>
    <property type="match status" value="1"/>
</dbReference>
<name>A0A3S3A350_9NOCA</name>
<sequence length="339" mass="36298">MALAEHLVSEVADRQFTVSTVETKDIGEDEVFIRVDFVQVVPAFTDLMRADAQIPLPPYQLGDTVGGAVVGTVLESRSADFVEGDLVFAFTGWSEYQVAKPEELTKLDRNVVPSPAYYLNQGVTAYYGMADVAKAGPGDVVYVSGAAGGVGSLAGQIAKIRGAANVIGSAGTDEKVRYLVEELHFDGAFNYKTGDLVENINALAPDGIDVFFDNVGGDQFEAAIRAAKPNARFALCGALSSQVSKDADAWPRLNLMTAITKNLSIFPFATLHTPEQIQNWATHFGMWLSEGKLVFPHTSLKGPITDAPTALKDLICGKYRGNVALEVEHSSSTTTEALT</sequence>
<keyword evidence="4" id="KW-1185">Reference proteome</keyword>
<dbReference type="SUPFAM" id="SSF51735">
    <property type="entry name" value="NAD(P)-binding Rossmann-fold domains"/>
    <property type="match status" value="1"/>
</dbReference>
<protein>
    <submittedName>
        <fullName evidence="3">NADP-dependent oxidoreductase</fullName>
    </submittedName>
</protein>
<feature type="domain" description="Enoyl reductase (ER)" evidence="2">
    <location>
        <begin position="9"/>
        <end position="325"/>
    </location>
</feature>
<dbReference type="AlphaFoldDB" id="A0A3S3A350"/>
<dbReference type="InterPro" id="IPR036291">
    <property type="entry name" value="NAD(P)-bd_dom_sf"/>
</dbReference>
<dbReference type="InterPro" id="IPR041694">
    <property type="entry name" value="ADH_N_2"/>
</dbReference>